<dbReference type="SUPFAM" id="SSF53167">
    <property type="entry name" value="Purine and uridine phosphorylases"/>
    <property type="match status" value="1"/>
</dbReference>
<accession>T1KRC6</accession>
<dbReference type="InterPro" id="IPR010059">
    <property type="entry name" value="Uridine_phosphorylase_euk"/>
</dbReference>
<evidence type="ECO:0000259" key="3">
    <source>
        <dbReference type="Pfam" id="PF01048"/>
    </source>
</evidence>
<organism evidence="4 5">
    <name type="scientific">Tetranychus urticae</name>
    <name type="common">Two-spotted spider mite</name>
    <dbReference type="NCBI Taxonomy" id="32264"/>
    <lineage>
        <taxon>Eukaryota</taxon>
        <taxon>Metazoa</taxon>
        <taxon>Ecdysozoa</taxon>
        <taxon>Arthropoda</taxon>
        <taxon>Chelicerata</taxon>
        <taxon>Arachnida</taxon>
        <taxon>Acari</taxon>
        <taxon>Acariformes</taxon>
        <taxon>Trombidiformes</taxon>
        <taxon>Prostigmata</taxon>
        <taxon>Eleutherengona</taxon>
        <taxon>Raphignathae</taxon>
        <taxon>Tetranychoidea</taxon>
        <taxon>Tetranychidae</taxon>
        <taxon>Tetranychus</taxon>
    </lineage>
</organism>
<evidence type="ECO:0000256" key="2">
    <source>
        <dbReference type="PIRSR" id="PIRSR610059-50"/>
    </source>
</evidence>
<dbReference type="eggNOG" id="KOG3728">
    <property type="taxonomic scope" value="Eukaryota"/>
</dbReference>
<dbReference type="EnsemblMetazoa" id="tetur18g03060.1">
    <property type="protein sequence ID" value="tetur18g03060.1"/>
    <property type="gene ID" value="tetur18g03060"/>
</dbReference>
<dbReference type="GO" id="GO:0009166">
    <property type="term" value="P:nucleotide catabolic process"/>
    <property type="evidence" value="ECO:0007669"/>
    <property type="project" value="InterPro"/>
</dbReference>
<dbReference type="NCBIfam" id="TIGR01719">
    <property type="entry name" value="euk_UDPppase"/>
    <property type="match status" value="1"/>
</dbReference>
<dbReference type="EMBL" id="CAEY01000389">
    <property type="status" value="NOT_ANNOTATED_CDS"/>
    <property type="molecule type" value="Genomic_DNA"/>
</dbReference>
<keyword evidence="5" id="KW-1185">Reference proteome</keyword>
<feature type="domain" description="Nucleoside phosphorylase" evidence="3">
    <location>
        <begin position="63"/>
        <end position="273"/>
    </location>
</feature>
<feature type="binding site" evidence="2">
    <location>
        <position position="189"/>
    </location>
    <ligand>
        <name>substrate</name>
    </ligand>
</feature>
<dbReference type="CDD" id="cd17763">
    <property type="entry name" value="UP_hUPP-like"/>
    <property type="match status" value="1"/>
</dbReference>
<dbReference type="Gene3D" id="3.40.50.1580">
    <property type="entry name" value="Nucleoside phosphorylase domain"/>
    <property type="match status" value="1"/>
</dbReference>
<dbReference type="PANTHER" id="PTHR43691">
    <property type="entry name" value="URIDINE PHOSPHORYLASE"/>
    <property type="match status" value="1"/>
</dbReference>
<proteinExistence type="inferred from homology"/>
<dbReference type="AlphaFoldDB" id="T1KRC6"/>
<dbReference type="GO" id="GO:0005829">
    <property type="term" value="C:cytosol"/>
    <property type="evidence" value="ECO:0007669"/>
    <property type="project" value="TreeGrafter"/>
</dbReference>
<comment type="similarity">
    <text evidence="1">Belongs to the PNP/UDP phosphorylase family.</text>
</comment>
<reference evidence="4" key="2">
    <citation type="submission" date="2015-06" db="UniProtKB">
        <authorList>
            <consortium name="EnsemblMetazoa"/>
        </authorList>
    </citation>
    <scope>IDENTIFICATION</scope>
</reference>
<dbReference type="Pfam" id="PF01048">
    <property type="entry name" value="PNP_UDP_1"/>
    <property type="match status" value="1"/>
</dbReference>
<feature type="binding site" evidence="2">
    <location>
        <begin position="107"/>
        <end position="110"/>
    </location>
    <ligand>
        <name>phosphate</name>
        <dbReference type="ChEBI" id="CHEBI:43474"/>
    </ligand>
</feature>
<dbReference type="HOGENOM" id="CLU_054104_0_0_1"/>
<dbReference type="InterPro" id="IPR035994">
    <property type="entry name" value="Nucleoside_phosphorylase_sf"/>
</dbReference>
<protein>
    <recommendedName>
        <fullName evidence="3">Nucleoside phosphorylase domain-containing protein</fullName>
    </recommendedName>
</protein>
<reference evidence="5" key="1">
    <citation type="submission" date="2011-08" db="EMBL/GenBank/DDBJ databases">
        <authorList>
            <person name="Rombauts S."/>
        </authorList>
    </citation>
    <scope>NUCLEOTIDE SEQUENCE</scope>
    <source>
        <strain evidence="5">London</strain>
    </source>
</reference>
<dbReference type="STRING" id="32264.T1KRC6"/>
<dbReference type="PANTHER" id="PTHR43691:SF11">
    <property type="entry name" value="FI09636P-RELATED"/>
    <property type="match status" value="1"/>
</dbReference>
<name>T1KRC6_TETUR</name>
<dbReference type="GO" id="GO:0004850">
    <property type="term" value="F:uridine phosphorylase activity"/>
    <property type="evidence" value="ECO:0007669"/>
    <property type="project" value="InterPro"/>
</dbReference>
<evidence type="ECO:0000256" key="1">
    <source>
        <dbReference type="ARBA" id="ARBA00010456"/>
    </source>
</evidence>
<dbReference type="Proteomes" id="UP000015104">
    <property type="component" value="Unassembled WGS sequence"/>
</dbReference>
<dbReference type="GO" id="GO:0006218">
    <property type="term" value="P:uridine catabolic process"/>
    <property type="evidence" value="ECO:0007669"/>
    <property type="project" value="TreeGrafter"/>
</dbReference>
<feature type="binding site" evidence="2">
    <location>
        <position position="187"/>
    </location>
    <ligand>
        <name>substrate</name>
    </ligand>
</feature>
<evidence type="ECO:0000313" key="4">
    <source>
        <dbReference type="EnsemblMetazoa" id="tetur18g03060.1"/>
    </source>
</evidence>
<evidence type="ECO:0000313" key="5">
    <source>
        <dbReference type="Proteomes" id="UP000015104"/>
    </source>
</evidence>
<dbReference type="InterPro" id="IPR000845">
    <property type="entry name" value="Nucleoside_phosphorylase_d"/>
</dbReference>
<feature type="binding site" evidence="2">
    <location>
        <position position="63"/>
    </location>
    <ligand>
        <name>phosphate</name>
        <dbReference type="ChEBI" id="CHEBI:43474"/>
    </ligand>
</feature>
<sequence>MEVDHLYHLGLTKQGDNLEKDFGDVRFICTGGAAHRMYTYALMMKEELRIDGDLIDLSADGHRFSMYKVGPVIFINHGMGVPSLSILLHELFKLVAYAKCKDVVFFRLGTCGGLGKAPGTVIVSKRCVDNQCRSTFRIVKLGKEINMEATLDQELANNLINYASANHPDIPIEPGCTMTTDDFYEGQARCDGAFCDFTREQASIYLNEIAAKGVTNIEMEATCFAAMCTKARVKCAIVNVILVDRLEGDQVRVDKETYNNFQVRPFTIISNYIKSIINS</sequence>